<sequence length="379" mass="41573">MHTCILQSVRYNAQCLNFKEVIIYMGLNKEAVKIGFAYVGIVVGAGFSTGQEVMQFFTPYGLWSYIGVVLSGLILGFIGRQVAKIGTAFEATNHESTLQYIFGEKFSKIFDYILVFFLFGIAVTMIAGAGSTFTESFGIPTWLGALIMTLVIYGTLLLDFNKIVQALGIVTPFLIVMVVLIAIVYLFKGTVPLNEVDQVVPKTSIVWGILKGLQYGGLAFAVGFSTIVAIGGDASKRHVSGAGAMFGGIVYTILLALINFALQTEYPNIKDVAIPTLNLANEINSWLGLILTIIMLAVMYNTILGLCYSFAARFTEPYSKKYHIFIIIMMIAAYILSFVGFADLINSLYNIMGVVGLFIVVAVLIKYFKRKNDNKKHIA</sequence>
<dbReference type="EMBL" id="LRQI01000090">
    <property type="protein sequence ID" value="KXA36614.1"/>
    <property type="molecule type" value="Genomic_DNA"/>
</dbReference>
<evidence type="ECO:0000313" key="2">
    <source>
        <dbReference type="EMBL" id="KXA36614.1"/>
    </source>
</evidence>
<protein>
    <recommendedName>
        <fullName evidence="4">Branched-chain amino acid transport system II carrier protein</fullName>
    </recommendedName>
</protein>
<keyword evidence="1" id="KW-0812">Transmembrane</keyword>
<dbReference type="InterPro" id="IPR038728">
    <property type="entry name" value="YkvI-like"/>
</dbReference>
<keyword evidence="1" id="KW-1133">Transmembrane helix</keyword>
<feature type="transmembrane region" description="Helical" evidence="1">
    <location>
        <begin position="242"/>
        <end position="262"/>
    </location>
</feature>
<evidence type="ECO:0000313" key="3">
    <source>
        <dbReference type="Proteomes" id="UP000070063"/>
    </source>
</evidence>
<reference evidence="2 3" key="1">
    <citation type="submission" date="2016-01" db="EMBL/GenBank/DDBJ databases">
        <authorList>
            <person name="Mitreva M."/>
            <person name="Pepin K.H."/>
            <person name="Mihindukulasuriya K.A."/>
            <person name="Fulton R."/>
            <person name="Fronick C."/>
            <person name="O'Laughlin M."/>
            <person name="Miner T."/>
            <person name="Herter B."/>
            <person name="Rosa B.A."/>
            <person name="Cordes M."/>
            <person name="Tomlinson C."/>
            <person name="Wollam A."/>
            <person name="Palsikar V.B."/>
            <person name="Mardis E.R."/>
            <person name="Wilson R.K."/>
        </authorList>
    </citation>
    <scope>NUCLEOTIDE SEQUENCE [LARGE SCALE GENOMIC DNA]</scope>
    <source>
        <strain evidence="2 3">MJR7738</strain>
    </source>
</reference>
<comment type="caution">
    <text evidence="2">The sequence shown here is derived from an EMBL/GenBank/DDBJ whole genome shotgun (WGS) entry which is preliminary data.</text>
</comment>
<dbReference type="PANTHER" id="PTHR37814">
    <property type="entry name" value="CONSERVED MEMBRANE PROTEIN"/>
    <property type="match status" value="1"/>
</dbReference>
<dbReference type="PANTHER" id="PTHR37814:SF1">
    <property type="entry name" value="MEMBRANE PROTEIN"/>
    <property type="match status" value="1"/>
</dbReference>
<dbReference type="Gene3D" id="1.10.4160.10">
    <property type="entry name" value="Hydantoin permease"/>
    <property type="match status" value="1"/>
</dbReference>
<feature type="transmembrane region" description="Helical" evidence="1">
    <location>
        <begin position="348"/>
        <end position="368"/>
    </location>
</feature>
<organism evidence="2 3">
    <name type="scientific">Staphylococcus lugdunensis</name>
    <dbReference type="NCBI Taxonomy" id="28035"/>
    <lineage>
        <taxon>Bacteria</taxon>
        <taxon>Bacillati</taxon>
        <taxon>Bacillota</taxon>
        <taxon>Bacilli</taxon>
        <taxon>Bacillales</taxon>
        <taxon>Staphylococcaceae</taxon>
        <taxon>Staphylococcus</taxon>
    </lineage>
</organism>
<feature type="transmembrane region" description="Helical" evidence="1">
    <location>
        <begin position="167"/>
        <end position="187"/>
    </location>
</feature>
<evidence type="ECO:0008006" key="4">
    <source>
        <dbReference type="Google" id="ProtNLM"/>
    </source>
</evidence>
<dbReference type="AlphaFoldDB" id="A0ABD4ECU3"/>
<keyword evidence="1" id="KW-0472">Membrane</keyword>
<accession>A0ABD4ECU3</accession>
<proteinExistence type="predicted"/>
<feature type="transmembrane region" description="Helical" evidence="1">
    <location>
        <begin position="207"/>
        <end position="230"/>
    </location>
</feature>
<gene>
    <name evidence="2" type="ORF">HMPREF3225_02176</name>
</gene>
<feature type="transmembrane region" description="Helical" evidence="1">
    <location>
        <begin position="322"/>
        <end position="342"/>
    </location>
</feature>
<feature type="transmembrane region" description="Helical" evidence="1">
    <location>
        <begin position="139"/>
        <end position="160"/>
    </location>
</feature>
<name>A0ABD4ECU3_STALU</name>
<feature type="transmembrane region" description="Helical" evidence="1">
    <location>
        <begin position="109"/>
        <end position="133"/>
    </location>
</feature>
<evidence type="ECO:0000256" key="1">
    <source>
        <dbReference type="SAM" id="Phobius"/>
    </source>
</evidence>
<dbReference type="Proteomes" id="UP000070063">
    <property type="component" value="Unassembled WGS sequence"/>
</dbReference>
<feature type="transmembrane region" description="Helical" evidence="1">
    <location>
        <begin position="62"/>
        <end position="79"/>
    </location>
</feature>
<feature type="transmembrane region" description="Helical" evidence="1">
    <location>
        <begin position="286"/>
        <end position="310"/>
    </location>
</feature>
<feature type="transmembrane region" description="Helical" evidence="1">
    <location>
        <begin position="31"/>
        <end position="50"/>
    </location>
</feature>